<evidence type="ECO:0000256" key="1">
    <source>
        <dbReference type="SAM" id="SignalP"/>
    </source>
</evidence>
<proteinExistence type="predicted"/>
<dbReference type="AlphaFoldDB" id="A0A2M4DRS7"/>
<name>A0A2M4DRS7_ANODA</name>
<dbReference type="EMBL" id="GGFL01016079">
    <property type="protein sequence ID" value="MBW80257.1"/>
    <property type="molecule type" value="Transcribed_RNA"/>
</dbReference>
<organism evidence="2">
    <name type="scientific">Anopheles darlingi</name>
    <name type="common">Mosquito</name>
    <dbReference type="NCBI Taxonomy" id="43151"/>
    <lineage>
        <taxon>Eukaryota</taxon>
        <taxon>Metazoa</taxon>
        <taxon>Ecdysozoa</taxon>
        <taxon>Arthropoda</taxon>
        <taxon>Hexapoda</taxon>
        <taxon>Insecta</taxon>
        <taxon>Pterygota</taxon>
        <taxon>Neoptera</taxon>
        <taxon>Endopterygota</taxon>
        <taxon>Diptera</taxon>
        <taxon>Nematocera</taxon>
        <taxon>Culicoidea</taxon>
        <taxon>Culicidae</taxon>
        <taxon>Anophelinae</taxon>
        <taxon>Anopheles</taxon>
    </lineage>
</organism>
<sequence>MPPWRMICLSLRTALTALIVALLECCVMQVGRYDTHINCVARSHLHRLLMLHPLLLAPVCVRCFVDRMLTGIRVGVWCLTHGIGTISFASSLRFGRTTLLCFPCSFQLINSNRGGF</sequence>
<reference evidence="2" key="1">
    <citation type="submission" date="2018-01" db="EMBL/GenBank/DDBJ databases">
        <title>An insight into the sialome of Amazonian anophelines.</title>
        <authorList>
            <person name="Ribeiro J.M."/>
            <person name="Scarpassa V."/>
            <person name="Calvo E."/>
        </authorList>
    </citation>
    <scope>NUCLEOTIDE SEQUENCE</scope>
</reference>
<protein>
    <submittedName>
        <fullName evidence="2">Putative secreted protein</fullName>
    </submittedName>
</protein>
<evidence type="ECO:0000313" key="2">
    <source>
        <dbReference type="EMBL" id="MBW80257.1"/>
    </source>
</evidence>
<keyword evidence="1" id="KW-0732">Signal</keyword>
<feature type="chain" id="PRO_5014772960" evidence="1">
    <location>
        <begin position="17"/>
        <end position="116"/>
    </location>
</feature>
<feature type="signal peptide" evidence="1">
    <location>
        <begin position="1"/>
        <end position="16"/>
    </location>
</feature>
<accession>A0A2M4DRS7</accession>